<keyword evidence="2" id="KW-1185">Reference proteome</keyword>
<evidence type="ECO:0000313" key="1">
    <source>
        <dbReference type="EMBL" id="KAF5775386.1"/>
    </source>
</evidence>
<protein>
    <submittedName>
        <fullName evidence="1">Uncharacterized protein</fullName>
    </submittedName>
</protein>
<dbReference type="Proteomes" id="UP000215914">
    <property type="component" value="Unassembled WGS sequence"/>
</dbReference>
<proteinExistence type="predicted"/>
<reference evidence="1" key="2">
    <citation type="submission" date="2020-06" db="EMBL/GenBank/DDBJ databases">
        <title>Helianthus annuus Genome sequencing and assembly Release 2.</title>
        <authorList>
            <person name="Gouzy J."/>
            <person name="Langlade N."/>
            <person name="Munos S."/>
        </authorList>
    </citation>
    <scope>NUCLEOTIDE SEQUENCE</scope>
    <source>
        <tissue evidence="1">Leaves</tissue>
    </source>
</reference>
<dbReference type="Gramene" id="mRNA:HanXRQr2_Chr13g0611491">
    <property type="protein sequence ID" value="mRNA:HanXRQr2_Chr13g0611491"/>
    <property type="gene ID" value="HanXRQr2_Chr13g0611491"/>
</dbReference>
<dbReference type="EMBL" id="MNCJ02000328">
    <property type="protein sequence ID" value="KAF5775386.1"/>
    <property type="molecule type" value="Genomic_DNA"/>
</dbReference>
<dbReference type="AlphaFoldDB" id="A0A9K3EMC0"/>
<name>A0A9K3EMC0_HELAN</name>
<sequence>MCYDSSGKSQPMVSPYIVLKVGLASHIVRVVSTLKAQEFIDETGIDALAMFIRNVHGSTLQAGQSFCLIC</sequence>
<evidence type="ECO:0000313" key="2">
    <source>
        <dbReference type="Proteomes" id="UP000215914"/>
    </source>
</evidence>
<gene>
    <name evidence="1" type="ORF">HanXRQr2_Chr13g0611491</name>
</gene>
<organism evidence="1 2">
    <name type="scientific">Helianthus annuus</name>
    <name type="common">Common sunflower</name>
    <dbReference type="NCBI Taxonomy" id="4232"/>
    <lineage>
        <taxon>Eukaryota</taxon>
        <taxon>Viridiplantae</taxon>
        <taxon>Streptophyta</taxon>
        <taxon>Embryophyta</taxon>
        <taxon>Tracheophyta</taxon>
        <taxon>Spermatophyta</taxon>
        <taxon>Magnoliopsida</taxon>
        <taxon>eudicotyledons</taxon>
        <taxon>Gunneridae</taxon>
        <taxon>Pentapetalae</taxon>
        <taxon>asterids</taxon>
        <taxon>campanulids</taxon>
        <taxon>Asterales</taxon>
        <taxon>Asteraceae</taxon>
        <taxon>Asteroideae</taxon>
        <taxon>Heliantheae alliance</taxon>
        <taxon>Heliantheae</taxon>
        <taxon>Helianthus</taxon>
    </lineage>
</organism>
<accession>A0A9K3EMC0</accession>
<comment type="caution">
    <text evidence="1">The sequence shown here is derived from an EMBL/GenBank/DDBJ whole genome shotgun (WGS) entry which is preliminary data.</text>
</comment>
<reference evidence="1" key="1">
    <citation type="journal article" date="2017" name="Nature">
        <title>The sunflower genome provides insights into oil metabolism, flowering and Asterid evolution.</title>
        <authorList>
            <person name="Badouin H."/>
            <person name="Gouzy J."/>
            <person name="Grassa C.J."/>
            <person name="Murat F."/>
            <person name="Staton S.E."/>
            <person name="Cottret L."/>
            <person name="Lelandais-Briere C."/>
            <person name="Owens G.L."/>
            <person name="Carrere S."/>
            <person name="Mayjonade B."/>
            <person name="Legrand L."/>
            <person name="Gill N."/>
            <person name="Kane N.C."/>
            <person name="Bowers J.E."/>
            <person name="Hubner S."/>
            <person name="Bellec A."/>
            <person name="Berard A."/>
            <person name="Berges H."/>
            <person name="Blanchet N."/>
            <person name="Boniface M.C."/>
            <person name="Brunel D."/>
            <person name="Catrice O."/>
            <person name="Chaidir N."/>
            <person name="Claudel C."/>
            <person name="Donnadieu C."/>
            <person name="Faraut T."/>
            <person name="Fievet G."/>
            <person name="Helmstetter N."/>
            <person name="King M."/>
            <person name="Knapp S.J."/>
            <person name="Lai Z."/>
            <person name="Le Paslier M.C."/>
            <person name="Lippi Y."/>
            <person name="Lorenzon L."/>
            <person name="Mandel J.R."/>
            <person name="Marage G."/>
            <person name="Marchand G."/>
            <person name="Marquand E."/>
            <person name="Bret-Mestries E."/>
            <person name="Morien E."/>
            <person name="Nambeesan S."/>
            <person name="Nguyen T."/>
            <person name="Pegot-Espagnet P."/>
            <person name="Pouilly N."/>
            <person name="Raftis F."/>
            <person name="Sallet E."/>
            <person name="Schiex T."/>
            <person name="Thomas J."/>
            <person name="Vandecasteele C."/>
            <person name="Vares D."/>
            <person name="Vear F."/>
            <person name="Vautrin S."/>
            <person name="Crespi M."/>
            <person name="Mangin B."/>
            <person name="Burke J.M."/>
            <person name="Salse J."/>
            <person name="Munos S."/>
            <person name="Vincourt P."/>
            <person name="Rieseberg L.H."/>
            <person name="Langlade N.B."/>
        </authorList>
    </citation>
    <scope>NUCLEOTIDE SEQUENCE</scope>
    <source>
        <tissue evidence="1">Leaves</tissue>
    </source>
</reference>